<dbReference type="PROSITE" id="PS00678">
    <property type="entry name" value="WD_REPEATS_1"/>
    <property type="match status" value="1"/>
</dbReference>
<feature type="region of interest" description="Disordered" evidence="16">
    <location>
        <begin position="1014"/>
        <end position="1333"/>
    </location>
</feature>
<keyword evidence="7 15" id="KW-0853">WD repeat</keyword>
<dbReference type="FunFam" id="2.130.10.10:FF:000193">
    <property type="entry name" value="Protein transport protein SEC31, putative"/>
    <property type="match status" value="1"/>
</dbReference>
<dbReference type="GO" id="GO:0007029">
    <property type="term" value="P:endoplasmic reticulum organization"/>
    <property type="evidence" value="ECO:0007669"/>
    <property type="project" value="TreeGrafter"/>
</dbReference>
<dbReference type="PANTHER" id="PTHR13923:SF11">
    <property type="entry name" value="SECRETORY 31, ISOFORM D"/>
    <property type="match status" value="1"/>
</dbReference>
<feature type="compositionally biased region" description="Pro residues" evidence="16">
    <location>
        <begin position="1119"/>
        <end position="1141"/>
    </location>
</feature>
<dbReference type="EMBL" id="KQ086063">
    <property type="protein sequence ID" value="KLO09209.1"/>
    <property type="molecule type" value="Genomic_DNA"/>
</dbReference>
<keyword evidence="9" id="KW-0256">Endoplasmic reticulum</keyword>
<keyword evidence="8" id="KW-0677">Repeat</keyword>
<dbReference type="GO" id="GO:0090110">
    <property type="term" value="P:COPII-coated vesicle cargo loading"/>
    <property type="evidence" value="ECO:0007669"/>
    <property type="project" value="TreeGrafter"/>
</dbReference>
<feature type="compositionally biased region" description="Pro residues" evidence="16">
    <location>
        <begin position="1201"/>
        <end position="1212"/>
    </location>
</feature>
<evidence type="ECO:0000256" key="6">
    <source>
        <dbReference type="ARBA" id="ARBA00022448"/>
    </source>
</evidence>
<feature type="repeat" description="WD" evidence="15">
    <location>
        <begin position="267"/>
        <end position="309"/>
    </location>
</feature>
<organism evidence="17 18">
    <name type="scientific">Schizopora paradoxa</name>
    <dbReference type="NCBI Taxonomy" id="27342"/>
    <lineage>
        <taxon>Eukaryota</taxon>
        <taxon>Fungi</taxon>
        <taxon>Dikarya</taxon>
        <taxon>Basidiomycota</taxon>
        <taxon>Agaricomycotina</taxon>
        <taxon>Agaricomycetes</taxon>
        <taxon>Hymenochaetales</taxon>
        <taxon>Schizoporaceae</taxon>
        <taxon>Schizopora</taxon>
    </lineage>
</organism>
<dbReference type="OrthoDB" id="542917at2759"/>
<keyword evidence="6" id="KW-0813">Transport</keyword>
<dbReference type="PROSITE" id="PS50082">
    <property type="entry name" value="WD_REPEATS_2"/>
    <property type="match status" value="2"/>
</dbReference>
<dbReference type="Gene3D" id="2.130.10.10">
    <property type="entry name" value="YVTN repeat-like/Quinoprotein amine dehydrogenase"/>
    <property type="match status" value="1"/>
</dbReference>
<dbReference type="GO" id="GO:0030127">
    <property type="term" value="C:COPII vesicle coat"/>
    <property type="evidence" value="ECO:0007669"/>
    <property type="project" value="TreeGrafter"/>
</dbReference>
<feature type="region of interest" description="Disordered" evidence="16">
    <location>
        <begin position="950"/>
        <end position="979"/>
    </location>
</feature>
<feature type="repeat" description="WD" evidence="15">
    <location>
        <begin position="121"/>
        <end position="163"/>
    </location>
</feature>
<evidence type="ECO:0000256" key="3">
    <source>
        <dbReference type="ARBA" id="ARBA00009358"/>
    </source>
</evidence>
<dbReference type="GO" id="GO:0015031">
    <property type="term" value="P:protein transport"/>
    <property type="evidence" value="ECO:0007669"/>
    <property type="project" value="UniProtKB-KW"/>
</dbReference>
<evidence type="ECO:0000256" key="2">
    <source>
        <dbReference type="ARBA" id="ARBA00004397"/>
    </source>
</evidence>
<evidence type="ECO:0000256" key="9">
    <source>
        <dbReference type="ARBA" id="ARBA00022824"/>
    </source>
</evidence>
<dbReference type="Gene3D" id="1.25.40.1030">
    <property type="match status" value="1"/>
</dbReference>
<dbReference type="InterPro" id="IPR040251">
    <property type="entry name" value="SEC31-like"/>
</dbReference>
<evidence type="ECO:0000256" key="13">
    <source>
        <dbReference type="ARBA" id="ARBA00023329"/>
    </source>
</evidence>
<evidence type="ECO:0000256" key="11">
    <source>
        <dbReference type="ARBA" id="ARBA00022927"/>
    </source>
</evidence>
<accession>A0A0H2RBK4</accession>
<evidence type="ECO:0000313" key="18">
    <source>
        <dbReference type="Proteomes" id="UP000053477"/>
    </source>
</evidence>
<dbReference type="PROSITE" id="PS50294">
    <property type="entry name" value="WD_REPEATS_REGION"/>
    <property type="match status" value="1"/>
</dbReference>
<protein>
    <recommendedName>
        <fullName evidence="5">Protein transport protein SEC31</fullName>
    </recommendedName>
    <alternativeName>
        <fullName evidence="4">Protein transport protein sec31</fullName>
    </alternativeName>
</protein>
<feature type="region of interest" description="Disordered" evidence="16">
    <location>
        <begin position="539"/>
        <end position="582"/>
    </location>
</feature>
<dbReference type="GO" id="GO:0005198">
    <property type="term" value="F:structural molecule activity"/>
    <property type="evidence" value="ECO:0007669"/>
    <property type="project" value="TreeGrafter"/>
</dbReference>
<dbReference type="Pfam" id="PF00400">
    <property type="entry name" value="WD40"/>
    <property type="match status" value="2"/>
</dbReference>
<keyword evidence="12" id="KW-0472">Membrane</keyword>
<evidence type="ECO:0000256" key="15">
    <source>
        <dbReference type="PROSITE-ProRule" id="PRU00221"/>
    </source>
</evidence>
<feature type="compositionally biased region" description="Polar residues" evidence="16">
    <location>
        <begin position="344"/>
        <end position="357"/>
    </location>
</feature>
<dbReference type="FunCoup" id="A0A0H2RBK4">
    <property type="interactions" value="424"/>
</dbReference>
<evidence type="ECO:0000256" key="12">
    <source>
        <dbReference type="ARBA" id="ARBA00023136"/>
    </source>
</evidence>
<feature type="compositionally biased region" description="Pro residues" evidence="16">
    <location>
        <begin position="1314"/>
        <end position="1323"/>
    </location>
</feature>
<sequence>MKLKEIRRTATFAWSPTAEPLLATGTVAGALDESFSNDSFLEIWEPDFMDKSEYELGGQQNAPKAVVTTTSRFNRLAWGFPGNGRAKGIIAAGMENGELGLWDPEKVLSTSDPTESLILRNTTHQGSVRGLDFNPIQSNLLSSGATNGEIYIWDLKDPSKPYSPGTRSSKLDEITALAWNRQVQHVLASSSSTGFTVVWDLRNKREVVALQYNGQNQTIVGGGRAGMSDVAWHPDNATRLVTASDDDNTPVVMLWDLRNAHAPVKLLSGHDKGVLSLSWCAQDSDLLLSCGKDNRALCWNPQSAEIIGELPYSNNWAFRVQWCPKNPDLIATADYDGTIGIHSLQSTNDSTDSQQLAPTPKPDGSDVFDTPGFSRTAQTTLSLKQPPKWLRRPISSSFGYGGKLVSVSNLQSAQGANQSSVVHLRKLVTEPTIVERAKKLKQASEGDGLEEFAKEKANVTSGHADETWKALSTLFTANSRDELVTLLGFSKAESATRVSEAVEKIKANVTPTIPPHVDIEYMDKPHEPIVSFAEPELTPTTPEADQELTPSEQSTSVASDTTGSTKPADGESTTTVPSLFDDEIGTPQLDAEADFFSSMGTIRNALPEHNQIPHQNYAHDSSVAATIGSRPSSAASEAMKSNTFKIYPSDESDIDSLVTKSLILGDFESAVALCLSAERYADAILLAVKGSPELLQRTQKAYFEKRTVNLPYLRLFQSIVTEDLDDIVQNADLHDWQEIFVVLCTFAKPDEFSNLAEQLGQRLEFQAGLMKNMETSGADELRKNATLAYLASGRLEKVINIWIEEMSEDEALLLGNFDEMSSSRYSAHAHALQTLMEKVAIFRGATKYVDGDLKASQDNSALRTYKLSGLYERYFEYADLLAAQGLLDEAVSFLELIPAKYESEGNCDFDFSVARERLLQAAKAPVASTSRTAAATSSYVPATTSNAYNQQSYPSYPSQQQLSATGMPARTMSPAKQAPSYPAYGTNGSAVPSQTVNTYTPLNMTSAPLSQQYQPAAPMQPYGNAPSSLPPPPGRAQQQVVAPPPPPKKKDEGGWNDAPTVIRDRRPPSTNPATSKAPITAPFPGATSSPSSGPGSPAMYGQSQALPPPPRPGSVNRSVPPPPPPGQVRPPPGAQHGPPGPGNYLPPQRTFSPSQPGQHPGPPGPPPPRAQAQFAPPPPQNRALSPPTNMGPPQSGGGRGPAPPPQRGPGMPPAGGHQYTQPPPGWGPPGRQQPGPFPSGSPVARPGSLGPPGQASAPSPDAYAPPPGSGPRQPPPPGMSALGLQQNSPMGPPPSGPPPSNSPSGGAARSPPVKQGPPPPKYPPGDRSHIPESSRRTYEALLNEINRLKRSSVPVPKRFVDDIDHRMNALFDAMNCETLSPMVTEKLGELSMAIESRNQGLALNIHSDLLQQSSASSLPEDNIGSWMAAVRQLIMRLHID</sequence>
<feature type="compositionally biased region" description="Low complexity" evidence="16">
    <location>
        <begin position="950"/>
        <end position="961"/>
    </location>
</feature>
<evidence type="ECO:0000313" key="17">
    <source>
        <dbReference type="EMBL" id="KLO09209.1"/>
    </source>
</evidence>
<dbReference type="InterPro" id="IPR036322">
    <property type="entry name" value="WD40_repeat_dom_sf"/>
</dbReference>
<evidence type="ECO:0000256" key="4">
    <source>
        <dbReference type="ARBA" id="ARBA00013507"/>
    </source>
</evidence>
<feature type="compositionally biased region" description="Low complexity" evidence="16">
    <location>
        <begin position="1080"/>
        <end position="1098"/>
    </location>
</feature>
<keyword evidence="18" id="KW-1185">Reference proteome</keyword>
<feature type="compositionally biased region" description="Basic and acidic residues" evidence="16">
    <location>
        <begin position="1324"/>
        <end position="1333"/>
    </location>
</feature>
<feature type="compositionally biased region" description="Low complexity" evidence="16">
    <location>
        <begin position="1302"/>
        <end position="1313"/>
    </location>
</feature>
<dbReference type="GO" id="GO:0005789">
    <property type="term" value="C:endoplasmic reticulum membrane"/>
    <property type="evidence" value="ECO:0007669"/>
    <property type="project" value="UniProtKB-SubCell"/>
</dbReference>
<comment type="similarity">
    <text evidence="3">Belongs to the WD repeat SEC31 family.</text>
</comment>
<comment type="function">
    <text evidence="14">Component of the coat protein complex II (COPII) which promotes the formation of transport vesicles from the endoplasmic reticulum (ER). The coat has two main functions, the physical deformation of the endoplasmic reticulum membrane into vesicles and the selection of cargo molecules.</text>
</comment>
<dbReference type="InterPro" id="IPR015943">
    <property type="entry name" value="WD40/YVTN_repeat-like_dom_sf"/>
</dbReference>
<keyword evidence="11" id="KW-0653">Protein transport</keyword>
<dbReference type="SMART" id="SM00320">
    <property type="entry name" value="WD40"/>
    <property type="match status" value="5"/>
</dbReference>
<dbReference type="STRING" id="27342.A0A0H2RBK4"/>
<comment type="subcellular location">
    <subcellularLocation>
        <location evidence="1">Cytoplasmic vesicle</location>
        <location evidence="1">COPII-coated vesicle membrane</location>
        <topology evidence="1">Peripheral membrane protein</topology>
        <orientation evidence="1">Cytoplasmic side</orientation>
    </subcellularLocation>
    <subcellularLocation>
        <location evidence="2">Endoplasmic reticulum membrane</location>
        <topology evidence="2">Peripheral membrane protein</topology>
        <orientation evidence="2">Cytoplasmic side</orientation>
    </subcellularLocation>
</comment>
<feature type="compositionally biased region" description="Pro residues" evidence="16">
    <location>
        <begin position="1263"/>
        <end position="1278"/>
    </location>
</feature>
<dbReference type="GO" id="GO:0070971">
    <property type="term" value="C:endoplasmic reticulum exit site"/>
    <property type="evidence" value="ECO:0007669"/>
    <property type="project" value="TreeGrafter"/>
</dbReference>
<keyword evidence="13" id="KW-0968">Cytoplasmic vesicle</keyword>
<feature type="compositionally biased region" description="Polar residues" evidence="16">
    <location>
        <begin position="539"/>
        <end position="577"/>
    </location>
</feature>
<dbReference type="Gene3D" id="1.20.940.10">
    <property type="entry name" value="Functional domain of the splicing factor Prp18"/>
    <property type="match status" value="1"/>
</dbReference>
<evidence type="ECO:0000256" key="7">
    <source>
        <dbReference type="ARBA" id="ARBA00022574"/>
    </source>
</evidence>
<gene>
    <name evidence="17" type="ORF">SCHPADRAFT_834304</name>
</gene>
<dbReference type="InterPro" id="IPR001680">
    <property type="entry name" value="WD40_rpt"/>
</dbReference>
<name>A0A0H2RBK4_9AGAM</name>
<dbReference type="PANTHER" id="PTHR13923">
    <property type="entry name" value="SEC31-RELATED PROTEIN"/>
    <property type="match status" value="1"/>
</dbReference>
<dbReference type="InParanoid" id="A0A0H2RBK4"/>
<dbReference type="Proteomes" id="UP000053477">
    <property type="component" value="Unassembled WGS sequence"/>
</dbReference>
<feature type="compositionally biased region" description="Pro residues" evidence="16">
    <location>
        <begin position="1290"/>
        <end position="1301"/>
    </location>
</feature>
<evidence type="ECO:0000256" key="10">
    <source>
        <dbReference type="ARBA" id="ARBA00022892"/>
    </source>
</evidence>
<evidence type="ECO:0000256" key="8">
    <source>
        <dbReference type="ARBA" id="ARBA00022737"/>
    </source>
</evidence>
<keyword evidence="10" id="KW-0931">ER-Golgi transport</keyword>
<feature type="region of interest" description="Disordered" evidence="16">
    <location>
        <begin position="344"/>
        <end position="371"/>
    </location>
</feature>
<proteinExistence type="inferred from homology"/>
<evidence type="ECO:0000256" key="14">
    <source>
        <dbReference type="ARBA" id="ARBA00025471"/>
    </source>
</evidence>
<evidence type="ECO:0000256" key="1">
    <source>
        <dbReference type="ARBA" id="ARBA00004299"/>
    </source>
</evidence>
<dbReference type="SUPFAM" id="SSF50978">
    <property type="entry name" value="WD40 repeat-like"/>
    <property type="match status" value="1"/>
</dbReference>
<reference evidence="17 18" key="1">
    <citation type="submission" date="2015-04" db="EMBL/GenBank/DDBJ databases">
        <title>Complete genome sequence of Schizopora paradoxa KUC8140, a cosmopolitan wood degrader in East Asia.</title>
        <authorList>
            <consortium name="DOE Joint Genome Institute"/>
            <person name="Min B."/>
            <person name="Park H."/>
            <person name="Jang Y."/>
            <person name="Kim J.-J."/>
            <person name="Kim K.H."/>
            <person name="Pangilinan J."/>
            <person name="Lipzen A."/>
            <person name="Riley R."/>
            <person name="Grigoriev I.V."/>
            <person name="Spatafora J.W."/>
            <person name="Choi I.-G."/>
        </authorList>
    </citation>
    <scope>NUCLEOTIDE SEQUENCE [LARGE SCALE GENOMIC DNA]</scope>
    <source>
        <strain evidence="17 18">KUC8140</strain>
    </source>
</reference>
<feature type="compositionally biased region" description="Low complexity" evidence="16">
    <location>
        <begin position="1229"/>
        <end position="1242"/>
    </location>
</feature>
<dbReference type="InterPro" id="IPR019775">
    <property type="entry name" value="WD40_repeat_CS"/>
</dbReference>
<feature type="compositionally biased region" description="Pro residues" evidence="16">
    <location>
        <begin position="1159"/>
        <end position="1180"/>
    </location>
</feature>
<evidence type="ECO:0000256" key="5">
    <source>
        <dbReference type="ARBA" id="ARBA00021236"/>
    </source>
</evidence>
<evidence type="ECO:0000256" key="16">
    <source>
        <dbReference type="SAM" id="MobiDB-lite"/>
    </source>
</evidence>